<evidence type="ECO:0000313" key="2">
    <source>
        <dbReference type="EMBL" id="AHK22179.1"/>
    </source>
</evidence>
<dbReference type="RefSeq" id="WP_025208480.1">
    <property type="nucleotide sequence ID" value="NZ_CP006932.1"/>
</dbReference>
<evidence type="ECO:0000313" key="3">
    <source>
        <dbReference type="Proteomes" id="UP000019450"/>
    </source>
</evidence>
<dbReference type="AlphaFoldDB" id="W8GEE4"/>
<dbReference type="KEGG" id="hcr:X271_00063"/>
<dbReference type="HOGENOM" id="CLU_527555_0_0_14"/>
<proteinExistence type="predicted"/>
<protein>
    <submittedName>
        <fullName evidence="2">Uncharacterized protein</fullName>
    </submittedName>
</protein>
<keyword evidence="1" id="KW-1133">Transmembrane helix</keyword>
<dbReference type="Proteomes" id="UP000019450">
    <property type="component" value="Chromosome"/>
</dbReference>
<keyword evidence="1" id="KW-0472">Membrane</keyword>
<dbReference type="STRING" id="1427984.X271_00063"/>
<keyword evidence="1" id="KW-0812">Transmembrane</keyword>
<organism evidence="2 3">
    <name type="scientific">Candidatus Hepatoplasma crinochetorum Av</name>
    <dbReference type="NCBI Taxonomy" id="1427984"/>
    <lineage>
        <taxon>Bacteria</taxon>
        <taxon>Bacillati</taxon>
        <taxon>Mycoplasmatota</taxon>
        <taxon>Mollicutes</taxon>
        <taxon>Candidatus Hepatoplasmataceae</taxon>
        <taxon>Candidatus Hepatoplasma</taxon>
    </lineage>
</organism>
<keyword evidence="3" id="KW-1185">Reference proteome</keyword>
<evidence type="ECO:0000256" key="1">
    <source>
        <dbReference type="SAM" id="Phobius"/>
    </source>
</evidence>
<reference evidence="2 3" key="1">
    <citation type="journal article" date="2014" name="Genome Biol. Evol.">
        <title>Phylogenomics of "Candidatus Hepatoplasma crinochetorum," a Lineage of Mollicutes Associated with Noninsect Arthropods.</title>
        <authorList>
            <person name="Leclercq S."/>
            <person name="Dittmer J."/>
            <person name="Bouchon D."/>
            <person name="Cordaux R."/>
        </authorList>
    </citation>
    <scope>NUCLEOTIDE SEQUENCE [LARGE SCALE GENOMIC DNA]</scope>
    <source>
        <strain evidence="2 3">Av</strain>
    </source>
</reference>
<name>W8GEE4_9MOLU</name>
<dbReference type="EMBL" id="CP006932">
    <property type="protein sequence ID" value="AHK22179.1"/>
    <property type="molecule type" value="Genomic_DNA"/>
</dbReference>
<gene>
    <name evidence="2" type="ORF">X271_00063</name>
</gene>
<feature type="transmembrane region" description="Helical" evidence="1">
    <location>
        <begin position="6"/>
        <end position="26"/>
    </location>
</feature>
<accession>W8GEE4</accession>
<sequence length="516" mass="62493">MFSWIFLIILIILIIFALIVLIRIHFIKGEKKQISYIEKFNASILIDLNRMIVTTTDDKNVRNNFDFINLFKRLKILDFSKNKSFNSFILLLLNKEQKNRNLIIKNKVKKFINNQYTFFSKSLISEFGYFGVLKISKFDSIKNQITIMSYGYRTKNNNFQNYIHKTKIYKEEKLTDYQIFQNFYEKIKNSKYDYNLSIIKDLTLATTNNLYNKFLSWGLKAFFREYEDVDFYLDNLSNIYFLTRSLNSKNELIINNYYIEKFNLIKYRFQEKMKINFDFSGFEIASSKIIKNEKIMLDYAFCQIQKFFDNNRLNKINNYQEIIRYANQIINYDYSKKDGVNIEVKDNYFVNKSIVIISINFLNKNVEEINNYTVFKKYEMTNIFFKSLLSTIKDKKIKDYLILLSLSTFTNFINYFEKSKIDIHSFLLTNSYDYLVKNELEIKKINWEFFEIYLLQDNFWFSLDTILIIIPKIVFITQNYLDNFENNQIEEENLNEKYLNLLDIKRNYKDIDIKKI</sequence>